<reference evidence="4" key="1">
    <citation type="journal article" date="2019" name="Int. J. Syst. Evol. Microbiol.">
        <title>The Global Catalogue of Microorganisms (GCM) 10K type strain sequencing project: providing services to taxonomists for standard genome sequencing and annotation.</title>
        <authorList>
            <consortium name="The Broad Institute Genomics Platform"/>
            <consortium name="The Broad Institute Genome Sequencing Center for Infectious Disease"/>
            <person name="Wu L."/>
            <person name="Ma J."/>
        </authorList>
    </citation>
    <scope>NUCLEOTIDE SEQUENCE [LARGE SCALE GENOMIC DNA]</scope>
    <source>
        <strain evidence="4">CGMCC 1.3685</strain>
    </source>
</reference>
<feature type="transmembrane region" description="Helical" evidence="2">
    <location>
        <begin position="21"/>
        <end position="41"/>
    </location>
</feature>
<gene>
    <name evidence="3" type="ORF">GCM10007173_05020</name>
</gene>
<sequence length="102" mass="10666">MEFLVGNNSQKKQPWSQSIKGPLSFSLLLGLVAGVVGTISSTGGSQNPIRLDIGLVCFGVAFVVSLLIISVLTMAGKENDSELGKGTGVNRSSANPNKKFKD</sequence>
<name>A0ABQ2D840_9MICC</name>
<organism evidence="3 4">
    <name type="scientific">Glutamicibacter ardleyensis</name>
    <dbReference type="NCBI Taxonomy" id="225894"/>
    <lineage>
        <taxon>Bacteria</taxon>
        <taxon>Bacillati</taxon>
        <taxon>Actinomycetota</taxon>
        <taxon>Actinomycetes</taxon>
        <taxon>Micrococcales</taxon>
        <taxon>Micrococcaceae</taxon>
        <taxon>Glutamicibacter</taxon>
    </lineage>
</organism>
<evidence type="ECO:0000256" key="2">
    <source>
        <dbReference type="SAM" id="Phobius"/>
    </source>
</evidence>
<keyword evidence="2" id="KW-0472">Membrane</keyword>
<keyword evidence="2" id="KW-1133">Transmembrane helix</keyword>
<accession>A0ABQ2D840</accession>
<evidence type="ECO:0008006" key="5">
    <source>
        <dbReference type="Google" id="ProtNLM"/>
    </source>
</evidence>
<comment type="caution">
    <text evidence="3">The sequence shown here is derived from an EMBL/GenBank/DDBJ whole genome shotgun (WGS) entry which is preliminary data.</text>
</comment>
<dbReference type="Proteomes" id="UP000606115">
    <property type="component" value="Unassembled WGS sequence"/>
</dbReference>
<feature type="region of interest" description="Disordered" evidence="1">
    <location>
        <begin position="79"/>
        <end position="102"/>
    </location>
</feature>
<evidence type="ECO:0000256" key="1">
    <source>
        <dbReference type="SAM" id="MobiDB-lite"/>
    </source>
</evidence>
<keyword evidence="2" id="KW-0812">Transmembrane</keyword>
<evidence type="ECO:0000313" key="4">
    <source>
        <dbReference type="Proteomes" id="UP000606115"/>
    </source>
</evidence>
<feature type="transmembrane region" description="Helical" evidence="2">
    <location>
        <begin position="53"/>
        <end position="75"/>
    </location>
</feature>
<keyword evidence="4" id="KW-1185">Reference proteome</keyword>
<protein>
    <recommendedName>
        <fullName evidence="5">Amino acid transporter</fullName>
    </recommendedName>
</protein>
<proteinExistence type="predicted"/>
<dbReference type="EMBL" id="BMKX01000001">
    <property type="protein sequence ID" value="GGJ49396.1"/>
    <property type="molecule type" value="Genomic_DNA"/>
</dbReference>
<evidence type="ECO:0000313" key="3">
    <source>
        <dbReference type="EMBL" id="GGJ49396.1"/>
    </source>
</evidence>